<comment type="caution">
    <text evidence="2">The sequence shown here is derived from an EMBL/GenBank/DDBJ whole genome shotgun (WGS) entry which is preliminary data.</text>
</comment>
<name>A0A0L0NCD7_TOLOC</name>
<sequence>MQTKAAFLLLLSACLIAPGTTKNCDTTQISHMNVGSCSCAGQLSGCSSNCGVCGITSIPKAVRNCAPGGCMDNQDDCMGCGIWFHSLCNCVQHPQTCTNSGTIKLNGPPVWVLLETDNLITTTELLPGILQMGTSHDEGWIFAQENYKPGYQAVWLNSVRSRDMEQVHIHTCDRNSHTTNVLSDEKVISSTSLVQLKGDPELYCLGVNNDVTIRGFSTALAAFLAKPPVCKELVGAGILHDHKGRTWACASTTQAGPKGKFC</sequence>
<accession>A0A0L0NCD7</accession>
<feature type="chain" id="PRO_5005544815" evidence="1">
    <location>
        <begin position="22"/>
        <end position="262"/>
    </location>
</feature>
<gene>
    <name evidence="2" type="ORF">TOPH_03791</name>
</gene>
<dbReference type="EMBL" id="LFRF01000008">
    <property type="protein sequence ID" value="KND91748.1"/>
    <property type="molecule type" value="Genomic_DNA"/>
</dbReference>
<dbReference type="Proteomes" id="UP000036947">
    <property type="component" value="Unassembled WGS sequence"/>
</dbReference>
<evidence type="ECO:0000256" key="1">
    <source>
        <dbReference type="SAM" id="SignalP"/>
    </source>
</evidence>
<evidence type="ECO:0000313" key="3">
    <source>
        <dbReference type="Proteomes" id="UP000036947"/>
    </source>
</evidence>
<dbReference type="AlphaFoldDB" id="A0A0L0NCD7"/>
<feature type="signal peptide" evidence="1">
    <location>
        <begin position="1"/>
        <end position="21"/>
    </location>
</feature>
<keyword evidence="1" id="KW-0732">Signal</keyword>
<keyword evidence="3" id="KW-1185">Reference proteome</keyword>
<dbReference type="OrthoDB" id="4932058at2759"/>
<proteinExistence type="predicted"/>
<organism evidence="2 3">
    <name type="scientific">Tolypocladium ophioglossoides (strain CBS 100239)</name>
    <name type="common">Snaketongue truffleclub</name>
    <name type="synonym">Elaphocordyceps ophioglossoides</name>
    <dbReference type="NCBI Taxonomy" id="1163406"/>
    <lineage>
        <taxon>Eukaryota</taxon>
        <taxon>Fungi</taxon>
        <taxon>Dikarya</taxon>
        <taxon>Ascomycota</taxon>
        <taxon>Pezizomycotina</taxon>
        <taxon>Sordariomycetes</taxon>
        <taxon>Hypocreomycetidae</taxon>
        <taxon>Hypocreales</taxon>
        <taxon>Ophiocordycipitaceae</taxon>
        <taxon>Tolypocladium</taxon>
    </lineage>
</organism>
<protein>
    <submittedName>
        <fullName evidence="2">Uncharacterized protein</fullName>
    </submittedName>
</protein>
<evidence type="ECO:0000313" key="2">
    <source>
        <dbReference type="EMBL" id="KND91748.1"/>
    </source>
</evidence>
<reference evidence="2 3" key="1">
    <citation type="journal article" date="2015" name="BMC Genomics">
        <title>The genome of the truffle-parasite Tolypocladium ophioglossoides and the evolution of antifungal peptaibiotics.</title>
        <authorList>
            <person name="Quandt C.A."/>
            <person name="Bushley K.E."/>
            <person name="Spatafora J.W."/>
        </authorList>
    </citation>
    <scope>NUCLEOTIDE SEQUENCE [LARGE SCALE GENOMIC DNA]</scope>
    <source>
        <strain evidence="2 3">CBS 100239</strain>
    </source>
</reference>